<name>A0ABT2SLR0_9FIRM</name>
<organism evidence="2 3">
    <name type="scientific">Muricoprocola aceti</name>
    <dbReference type="NCBI Taxonomy" id="2981772"/>
    <lineage>
        <taxon>Bacteria</taxon>
        <taxon>Bacillati</taxon>
        <taxon>Bacillota</taxon>
        <taxon>Clostridia</taxon>
        <taxon>Lachnospirales</taxon>
        <taxon>Lachnospiraceae</taxon>
        <taxon>Muricoprocola</taxon>
    </lineage>
</organism>
<dbReference type="Pfam" id="PF07155">
    <property type="entry name" value="ECF-ribofla_trS"/>
    <property type="match status" value="1"/>
</dbReference>
<keyword evidence="3" id="KW-1185">Reference proteome</keyword>
<proteinExistence type="predicted"/>
<feature type="transmembrane region" description="Helical" evidence="1">
    <location>
        <begin position="202"/>
        <end position="224"/>
    </location>
</feature>
<feature type="transmembrane region" description="Helical" evidence="1">
    <location>
        <begin position="137"/>
        <end position="157"/>
    </location>
</feature>
<feature type="transmembrane region" description="Helical" evidence="1">
    <location>
        <begin position="164"/>
        <end position="182"/>
    </location>
</feature>
<keyword evidence="1" id="KW-0472">Membrane</keyword>
<keyword evidence="1" id="KW-0812">Transmembrane</keyword>
<feature type="transmembrane region" description="Helical" evidence="1">
    <location>
        <begin position="43"/>
        <end position="60"/>
    </location>
</feature>
<comment type="caution">
    <text evidence="2">The sequence shown here is derived from an EMBL/GenBank/DDBJ whole genome shotgun (WGS) entry which is preliminary data.</text>
</comment>
<dbReference type="Proteomes" id="UP001652338">
    <property type="component" value="Unassembled WGS sequence"/>
</dbReference>
<dbReference type="EMBL" id="JAOQKE010000007">
    <property type="protein sequence ID" value="MCU6725225.1"/>
    <property type="molecule type" value="Genomic_DNA"/>
</dbReference>
<keyword evidence="1" id="KW-1133">Transmembrane helix</keyword>
<reference evidence="2 3" key="1">
    <citation type="journal article" date="2021" name="ISME Commun">
        <title>Automated analysis of genomic sequences facilitates high-throughput and comprehensive description of bacteria.</title>
        <authorList>
            <person name="Hitch T.C.A."/>
        </authorList>
    </citation>
    <scope>NUCLEOTIDE SEQUENCE [LARGE SCALE GENOMIC DNA]</scope>
    <source>
        <strain evidence="2 3">Sanger_29</strain>
    </source>
</reference>
<feature type="transmembrane region" description="Helical" evidence="1">
    <location>
        <begin position="99"/>
        <end position="125"/>
    </location>
</feature>
<accession>A0ABT2SLR0</accession>
<evidence type="ECO:0000256" key="1">
    <source>
        <dbReference type="SAM" id="Phobius"/>
    </source>
</evidence>
<dbReference type="Gene3D" id="1.10.1760.20">
    <property type="match status" value="1"/>
</dbReference>
<evidence type="ECO:0000313" key="3">
    <source>
        <dbReference type="Proteomes" id="UP001652338"/>
    </source>
</evidence>
<dbReference type="InterPro" id="IPR009825">
    <property type="entry name" value="ECF_substrate-spec-like"/>
</dbReference>
<gene>
    <name evidence="2" type="ORF">OCV47_07670</name>
</gene>
<feature type="transmembrane region" description="Helical" evidence="1">
    <location>
        <begin position="15"/>
        <end position="34"/>
    </location>
</feature>
<feature type="transmembrane region" description="Helical" evidence="1">
    <location>
        <begin position="72"/>
        <end position="92"/>
    </location>
</feature>
<sequence>MSEKQIEKNKKKIPAHTWISVVVICLMIPVVLLASRYFGNRKYYLCSMVLIILSMVPFFLSFEKRKPEAREIVTLAVMCAIAVASRAAFIMLPHFKPLVGIVIITGMAFGAESGFLTGAVSAFVSNFIFGQGPWTPWQMFAYGIAGFLAGLLTHAGVLKKDKNVPAAIFGGLEVLLVTGPLLDTCSLFLMTNEINKASAAAIYASGLPVNAIHALATFLTVLLLEKPIMEKLNRIKVKYGMMEEDEA</sequence>
<evidence type="ECO:0000313" key="2">
    <source>
        <dbReference type="EMBL" id="MCU6725225.1"/>
    </source>
</evidence>
<protein>
    <submittedName>
        <fullName evidence="2">ECF transporter S component</fullName>
    </submittedName>
</protein>
<dbReference type="RefSeq" id="WP_256297989.1">
    <property type="nucleotide sequence ID" value="NZ_JAOQKE010000007.1"/>
</dbReference>